<dbReference type="GO" id="GO:0004222">
    <property type="term" value="F:metalloendopeptidase activity"/>
    <property type="evidence" value="ECO:0007669"/>
    <property type="project" value="TreeGrafter"/>
</dbReference>
<organism evidence="11 12">
    <name type="scientific">Fasciola hepatica</name>
    <name type="common">Liver fluke</name>
    <dbReference type="NCBI Taxonomy" id="6192"/>
    <lineage>
        <taxon>Eukaryota</taxon>
        <taxon>Metazoa</taxon>
        <taxon>Spiralia</taxon>
        <taxon>Lophotrochozoa</taxon>
        <taxon>Platyhelminthes</taxon>
        <taxon>Trematoda</taxon>
        <taxon>Digenea</taxon>
        <taxon>Plagiorchiida</taxon>
        <taxon>Echinostomata</taxon>
        <taxon>Echinostomatoidea</taxon>
        <taxon>Fasciolidae</taxon>
        <taxon>Fasciola</taxon>
    </lineage>
</organism>
<dbReference type="Proteomes" id="UP000230066">
    <property type="component" value="Unassembled WGS sequence"/>
</dbReference>
<dbReference type="Pfam" id="PF22516">
    <property type="entry name" value="PreP_C"/>
    <property type="match status" value="1"/>
</dbReference>
<keyword evidence="12" id="KW-1185">Reference proteome</keyword>
<dbReference type="InterPro" id="IPR055130">
    <property type="entry name" value="PreP_C"/>
</dbReference>
<evidence type="ECO:0000256" key="2">
    <source>
        <dbReference type="ARBA" id="ARBA00004173"/>
    </source>
</evidence>
<keyword evidence="7" id="KW-0862">Zinc</keyword>
<proteinExistence type="inferred from homology"/>
<evidence type="ECO:0000256" key="4">
    <source>
        <dbReference type="ARBA" id="ARBA00022670"/>
    </source>
</evidence>
<comment type="cofactor">
    <cofactor evidence="1">
        <name>Zn(2+)</name>
        <dbReference type="ChEBI" id="CHEBI:29105"/>
    </cofactor>
</comment>
<evidence type="ECO:0000256" key="6">
    <source>
        <dbReference type="ARBA" id="ARBA00022801"/>
    </source>
</evidence>
<dbReference type="FunFam" id="3.30.830.10:FF:000009">
    <property type="entry name" value="Presequence protease, mitochondrial"/>
    <property type="match status" value="1"/>
</dbReference>
<dbReference type="SMART" id="SM01264">
    <property type="entry name" value="M16C_associated"/>
    <property type="match status" value="1"/>
</dbReference>
<keyword evidence="6" id="KW-0378">Hydrolase</keyword>
<reference evidence="11" key="1">
    <citation type="submission" date="2019-03" db="EMBL/GenBank/DDBJ databases">
        <title>Improved annotation for the trematode Fasciola hepatica.</title>
        <authorList>
            <person name="Choi Y.-J."/>
            <person name="Martin J."/>
            <person name="Mitreva M."/>
        </authorList>
    </citation>
    <scope>NUCLEOTIDE SEQUENCE [LARGE SCALE GENOMIC DNA]</scope>
</reference>
<dbReference type="SUPFAM" id="SSF63411">
    <property type="entry name" value="LuxS/MPP-like metallohydrolase"/>
    <property type="match status" value="4"/>
</dbReference>
<dbReference type="FunFam" id="3.30.830.10:FF:000013">
    <property type="entry name" value="Mitochondrial presequence protease"/>
    <property type="match status" value="1"/>
</dbReference>
<dbReference type="GO" id="GO:0005759">
    <property type="term" value="C:mitochondrial matrix"/>
    <property type="evidence" value="ECO:0007669"/>
    <property type="project" value="TreeGrafter"/>
</dbReference>
<accession>A0A4E0R6Z0</accession>
<keyword evidence="9" id="KW-0496">Mitochondrion</keyword>
<comment type="subcellular location">
    <subcellularLocation>
        <location evidence="2">Mitochondrion</location>
    </subcellularLocation>
</comment>
<evidence type="ECO:0000256" key="1">
    <source>
        <dbReference type="ARBA" id="ARBA00001947"/>
    </source>
</evidence>
<dbReference type="InterPro" id="IPR007863">
    <property type="entry name" value="Peptidase_M16_C"/>
</dbReference>
<dbReference type="PANTHER" id="PTHR43016:SF13">
    <property type="entry name" value="PRESEQUENCE PROTEASE, MITOCHONDRIAL"/>
    <property type="match status" value="1"/>
</dbReference>
<dbReference type="PANTHER" id="PTHR43016">
    <property type="entry name" value="PRESEQUENCE PROTEASE"/>
    <property type="match status" value="1"/>
</dbReference>
<feature type="domain" description="Peptidase M16C associated" evidence="10">
    <location>
        <begin position="378"/>
        <end position="632"/>
    </location>
</feature>
<keyword evidence="8 11" id="KW-0482">Metalloprotease</keyword>
<evidence type="ECO:0000256" key="8">
    <source>
        <dbReference type="ARBA" id="ARBA00023049"/>
    </source>
</evidence>
<evidence type="ECO:0000256" key="7">
    <source>
        <dbReference type="ARBA" id="ARBA00022833"/>
    </source>
</evidence>
<keyword evidence="5" id="KW-0479">Metal-binding</keyword>
<evidence type="ECO:0000256" key="5">
    <source>
        <dbReference type="ARBA" id="ARBA00022723"/>
    </source>
</evidence>
<evidence type="ECO:0000313" key="12">
    <source>
        <dbReference type="Proteomes" id="UP000230066"/>
    </source>
</evidence>
<dbReference type="InterPro" id="IPR013578">
    <property type="entry name" value="Peptidase_M16C_assoc"/>
</dbReference>
<protein>
    <submittedName>
        <fullName evidence="11">Pitrilysin metalloproteinase 1</fullName>
    </submittedName>
</protein>
<dbReference type="AlphaFoldDB" id="A0A4E0R6Z0"/>
<dbReference type="GO" id="GO:0016485">
    <property type="term" value="P:protein processing"/>
    <property type="evidence" value="ECO:0007669"/>
    <property type="project" value="TreeGrafter"/>
</dbReference>
<dbReference type="Pfam" id="PF05193">
    <property type="entry name" value="Peptidase_M16_C"/>
    <property type="match status" value="1"/>
</dbReference>
<dbReference type="EMBL" id="JXXN02002526">
    <property type="protein sequence ID" value="THD22785.1"/>
    <property type="molecule type" value="Genomic_DNA"/>
</dbReference>
<gene>
    <name evidence="11" type="ORF">D915_005911</name>
</gene>
<evidence type="ECO:0000256" key="3">
    <source>
        <dbReference type="ARBA" id="ARBA00007575"/>
    </source>
</evidence>
<keyword evidence="4" id="KW-0645">Protease</keyword>
<comment type="caution">
    <text evidence="11">The sequence shown here is derived from an EMBL/GenBank/DDBJ whole genome shotgun (WGS) entry which is preliminary data.</text>
</comment>
<dbReference type="GO" id="GO:0046872">
    <property type="term" value="F:metal ion binding"/>
    <property type="evidence" value="ECO:0007669"/>
    <property type="project" value="UniProtKB-KW"/>
</dbReference>
<dbReference type="InterPro" id="IPR011249">
    <property type="entry name" value="Metalloenz_LuxS/M16"/>
</dbReference>
<evidence type="ECO:0000259" key="10">
    <source>
        <dbReference type="SMART" id="SM01264"/>
    </source>
</evidence>
<sequence length="905" mass="102396">MLQRSQANFMNALTASDWTMYPFATMNETDFENLFHVYTDAVFNPKLNELDFMQEGWRLEPASLSEGSPLRLKGVVFNEMKGVFSNSLNRFAQTVQNKLMPETYGFVSGGHPDSIPTLTWNDLKEFHKSCYHPSNASFYTYGDSNLEWCLERLNTEYLEQYETITLHNSVPLEPTWDKPRSVQLTCEPDPMAPDPDRQCTASLSYRLEDIRNVYPNFVLNLLSKLLIDGDNAPLYQGLIESGYALDWAAPVCGMDQGARTTSFHVGVQGVRLAELDQFSDRVRDILNNVVRNGIPEARIEAVLHQYELAVRHESAQFGLNLIMGLSHAVNHEVDLEEALHIRALIDRFNKDWKSNPNLLLDMMQKYLLGNPHRLLTNMRPDSTWQEEQSKHDAAFQSEIVSKVSPEEKEQWISKNKVLQEQQQNTEDISCLPCLQLYDIPMECRREPFTMTEASGCPVQLNEAPTNDLVYFHGLADLGDLHQELLQYVPLFCELFPRLGADGLTYSEMDQAIDLHTGGLHVTPHVTPKLPGSTRPDTSEAVTSVHLSGYCLESKIPSFFELWSRLFRAPCWSDVQRLITLILMSASGEWSANAIADSAHHFAMRRAAANLSASSRFQELWNGLEQGLLVKRIASRLGKTGVPADATVHQLTEKMINIWRHISVPARLKFSLHGEPDGLKVGLDYLQQFVKQLTPLPLNPSPSRRVLAFDQLRSCSYFVMPYTVHYVAKALPAPAYDSSDYASYRVLSHLLTSKFLHREIREKGGAYGGRAITKPESMLLFSYRDPNALRTVNVFENALDWAETAEFPAQDVNEAKLAVFQELDKPVSAGSRGLTSFLLGISDELRQTQRTQLFKVEAPALRSAASQLLHNKIRGGCVILGPQDSTDWPREQTDQDPAWEKIFFVE</sequence>
<name>A0A4E0R6Z0_FASHE</name>
<comment type="similarity">
    <text evidence="3">Belongs to the peptidase M16 family. PreP subfamily.</text>
</comment>
<dbReference type="Pfam" id="PF08367">
    <property type="entry name" value="M16C_assoc"/>
    <property type="match status" value="1"/>
</dbReference>
<dbReference type="Gene3D" id="3.30.830.10">
    <property type="entry name" value="Metalloenzyme, LuxS/M16 peptidase-like"/>
    <property type="match status" value="4"/>
</dbReference>
<evidence type="ECO:0000256" key="9">
    <source>
        <dbReference type="ARBA" id="ARBA00023128"/>
    </source>
</evidence>
<evidence type="ECO:0000313" key="11">
    <source>
        <dbReference type="EMBL" id="THD22785.1"/>
    </source>
</evidence>